<dbReference type="AlphaFoldDB" id="A0A6A5HNB1"/>
<proteinExistence type="predicted"/>
<dbReference type="CTD" id="78774576"/>
<comment type="caution">
    <text evidence="1">The sequence shown here is derived from an EMBL/GenBank/DDBJ whole genome shotgun (WGS) entry which is preliminary data.</text>
</comment>
<dbReference type="Proteomes" id="UP000483820">
    <property type="component" value="Chromosome II"/>
</dbReference>
<accession>A0A6A5HNB1</accession>
<dbReference type="KEGG" id="crq:GCK72_008045"/>
<dbReference type="PANTHER" id="PTHR31720">
    <property type="entry name" value="SERPENTINE RECEPTOR, CLASS Z-RELATED"/>
    <property type="match status" value="1"/>
</dbReference>
<gene>
    <name evidence="1" type="ORF">GCK72_008045</name>
</gene>
<dbReference type="PANTHER" id="PTHR31720:SF3">
    <property type="entry name" value="SERPENTINE RECEPTOR, CLASS Z-RELATED"/>
    <property type="match status" value="1"/>
</dbReference>
<name>A0A6A5HNB1_CAERE</name>
<reference evidence="1 2" key="1">
    <citation type="submission" date="2019-12" db="EMBL/GenBank/DDBJ databases">
        <title>Chromosome-level assembly of the Caenorhabditis remanei genome.</title>
        <authorList>
            <person name="Teterina A.A."/>
            <person name="Willis J.H."/>
            <person name="Phillips P.C."/>
        </authorList>
    </citation>
    <scope>NUCLEOTIDE SEQUENCE [LARGE SCALE GENOMIC DNA]</scope>
    <source>
        <strain evidence="1 2">PX506</strain>
        <tissue evidence="1">Whole organism</tissue>
    </source>
</reference>
<evidence type="ECO:0000313" key="1">
    <source>
        <dbReference type="EMBL" id="KAF1768084.1"/>
    </source>
</evidence>
<organism evidence="1 2">
    <name type="scientific">Caenorhabditis remanei</name>
    <name type="common">Caenorhabditis vulgaris</name>
    <dbReference type="NCBI Taxonomy" id="31234"/>
    <lineage>
        <taxon>Eukaryota</taxon>
        <taxon>Metazoa</taxon>
        <taxon>Ecdysozoa</taxon>
        <taxon>Nematoda</taxon>
        <taxon>Chromadorea</taxon>
        <taxon>Rhabditida</taxon>
        <taxon>Rhabditina</taxon>
        <taxon>Rhabditomorpha</taxon>
        <taxon>Rhabditoidea</taxon>
        <taxon>Rhabditidae</taxon>
        <taxon>Peloderinae</taxon>
        <taxon>Caenorhabditis</taxon>
    </lineage>
</organism>
<dbReference type="GeneID" id="78774576"/>
<protein>
    <submittedName>
        <fullName evidence="1">Uncharacterized protein</fullName>
    </submittedName>
</protein>
<dbReference type="RefSeq" id="XP_053590806.1">
    <property type="nucleotide sequence ID" value="XM_053726612.1"/>
</dbReference>
<dbReference type="EMBL" id="WUAV01000002">
    <property type="protein sequence ID" value="KAF1768084.1"/>
    <property type="molecule type" value="Genomic_DNA"/>
</dbReference>
<sequence length="151" mass="16946">MIPLIIQVTYLGCNRRNLDSLLNSMPIWIKWIVCCKSETSQVAPAQLLLPCCVFKKPAGNGWQQQRKQIAIGSSAYLPTNSMRYELLSVTNLIIIPFIVQVTYLGCNKRNLDALLESPSRLLCCGSRRTAQVTPQLDDDLRSTTRPVPPQN</sequence>
<evidence type="ECO:0000313" key="2">
    <source>
        <dbReference type="Proteomes" id="UP000483820"/>
    </source>
</evidence>